<feature type="non-terminal residue" evidence="1">
    <location>
        <position position="1"/>
    </location>
</feature>
<dbReference type="EMBL" id="BARW01025247">
    <property type="protein sequence ID" value="GAJ06496.1"/>
    <property type="molecule type" value="Genomic_DNA"/>
</dbReference>
<reference evidence="1" key="1">
    <citation type="journal article" date="2014" name="Front. Microbiol.">
        <title>High frequency of phylogenetically diverse reductive dehalogenase-homologous genes in deep subseafloor sedimentary metagenomes.</title>
        <authorList>
            <person name="Kawai M."/>
            <person name="Futagami T."/>
            <person name="Toyoda A."/>
            <person name="Takaki Y."/>
            <person name="Nishi S."/>
            <person name="Hori S."/>
            <person name="Arai W."/>
            <person name="Tsubouchi T."/>
            <person name="Morono Y."/>
            <person name="Uchiyama I."/>
            <person name="Ito T."/>
            <person name="Fujiyama A."/>
            <person name="Inagaki F."/>
            <person name="Takami H."/>
        </authorList>
    </citation>
    <scope>NUCLEOTIDE SEQUENCE</scope>
    <source>
        <strain evidence="1">Expedition CK06-06</strain>
    </source>
</reference>
<comment type="caution">
    <text evidence="1">The sequence shown here is derived from an EMBL/GenBank/DDBJ whole genome shotgun (WGS) entry which is preliminary data.</text>
</comment>
<sequence length="142" mass="16358">DRVDVEQAVSDGRRPDVTVSFQSGKTLCGEVVFRNPLESEKIKNYQKANIILLVWKIDGAVEKVPQIEFKPWCVEAYSEIIRAFPGCIAYFDPEQFQAPCNHRLTPQEWGLPEKFKDWWPEQWETIVEVSDSPSNIKTTGIE</sequence>
<organism evidence="1">
    <name type="scientific">marine sediment metagenome</name>
    <dbReference type="NCBI Taxonomy" id="412755"/>
    <lineage>
        <taxon>unclassified sequences</taxon>
        <taxon>metagenomes</taxon>
        <taxon>ecological metagenomes</taxon>
    </lineage>
</organism>
<dbReference type="AlphaFoldDB" id="X1V2V8"/>
<protein>
    <submittedName>
        <fullName evidence="1">Uncharacterized protein</fullName>
    </submittedName>
</protein>
<accession>X1V2V8</accession>
<proteinExistence type="predicted"/>
<evidence type="ECO:0000313" key="1">
    <source>
        <dbReference type="EMBL" id="GAJ06496.1"/>
    </source>
</evidence>
<name>X1V2V8_9ZZZZ</name>
<gene>
    <name evidence="1" type="ORF">S12H4_41427</name>
</gene>